<evidence type="ECO:0000313" key="4">
    <source>
        <dbReference type="Proteomes" id="UP000807469"/>
    </source>
</evidence>
<evidence type="ECO:0000259" key="2">
    <source>
        <dbReference type="Pfam" id="PF24883"/>
    </source>
</evidence>
<evidence type="ECO:0000256" key="1">
    <source>
        <dbReference type="ARBA" id="ARBA00022737"/>
    </source>
</evidence>
<dbReference type="EMBL" id="MU155362">
    <property type="protein sequence ID" value="KAF9474777.1"/>
    <property type="molecule type" value="Genomic_DNA"/>
</dbReference>
<gene>
    <name evidence="3" type="ORF">BDN70DRAFT_841769</name>
</gene>
<dbReference type="InterPro" id="IPR027417">
    <property type="entry name" value="P-loop_NTPase"/>
</dbReference>
<name>A0A9P5YSL3_9AGAR</name>
<feature type="domain" description="Nephrocystin 3-like N-terminal" evidence="2">
    <location>
        <begin position="23"/>
        <end position="187"/>
    </location>
</feature>
<evidence type="ECO:0000313" key="3">
    <source>
        <dbReference type="EMBL" id="KAF9474777.1"/>
    </source>
</evidence>
<keyword evidence="1" id="KW-0677">Repeat</keyword>
<keyword evidence="4" id="KW-1185">Reference proteome</keyword>
<reference evidence="3" key="1">
    <citation type="submission" date="2020-11" db="EMBL/GenBank/DDBJ databases">
        <authorList>
            <consortium name="DOE Joint Genome Institute"/>
            <person name="Ahrendt S."/>
            <person name="Riley R."/>
            <person name="Andreopoulos W."/>
            <person name="Labutti K."/>
            <person name="Pangilinan J."/>
            <person name="Ruiz-Duenas F.J."/>
            <person name="Barrasa J.M."/>
            <person name="Sanchez-Garcia M."/>
            <person name="Camarero S."/>
            <person name="Miyauchi S."/>
            <person name="Serrano A."/>
            <person name="Linde D."/>
            <person name="Babiker R."/>
            <person name="Drula E."/>
            <person name="Ayuso-Fernandez I."/>
            <person name="Pacheco R."/>
            <person name="Padilla G."/>
            <person name="Ferreira P."/>
            <person name="Barriuso J."/>
            <person name="Kellner H."/>
            <person name="Castanera R."/>
            <person name="Alfaro M."/>
            <person name="Ramirez L."/>
            <person name="Pisabarro A.G."/>
            <person name="Kuo A."/>
            <person name="Tritt A."/>
            <person name="Lipzen A."/>
            <person name="He G."/>
            <person name="Yan M."/>
            <person name="Ng V."/>
            <person name="Cullen D."/>
            <person name="Martin F."/>
            <person name="Rosso M.-N."/>
            <person name="Henrissat B."/>
            <person name="Hibbett D."/>
            <person name="Martinez A.T."/>
            <person name="Grigoriev I.V."/>
        </authorList>
    </citation>
    <scope>NUCLEOTIDE SEQUENCE</scope>
    <source>
        <strain evidence="3">CIRM-BRFM 674</strain>
    </source>
</reference>
<dbReference type="Pfam" id="PF24883">
    <property type="entry name" value="NPHP3_N"/>
    <property type="match status" value="1"/>
</dbReference>
<protein>
    <recommendedName>
        <fullName evidence="2">Nephrocystin 3-like N-terminal domain-containing protein</fullName>
    </recommendedName>
</protein>
<proteinExistence type="predicted"/>
<dbReference type="Gene3D" id="3.40.50.300">
    <property type="entry name" value="P-loop containing nucleotide triphosphate hydrolases"/>
    <property type="match status" value="1"/>
</dbReference>
<dbReference type="InterPro" id="IPR056884">
    <property type="entry name" value="NPHP3-like_N"/>
</dbReference>
<accession>A0A9P5YSL3</accession>
<sequence length="271" mass="30826">MRDSQKHATAPRCQRDTRLTIRREIMEWIMARPDSRKAVLWLSGPAGSGKTAILDSISDDLKRDEHLIASFYFGQAEAGCDISSKFVATLVYQLYHSIPDIKPYIMTAIEKDRMIFSSSLVKQINILIIEPLKTVQHSITNRPLVVVVDAIDKCGPNSTSQTAVLKALKMLVTEFQHIPLLLLITGRPEYRICQEFSSPGFTSITTKLVLESKYKPDRDIKRYLSSMLKEIDKQDREIGTNRQWYQDNDINELVARASGQFIFAVEAAKFI</sequence>
<feature type="non-terminal residue" evidence="3">
    <location>
        <position position="271"/>
    </location>
</feature>
<dbReference type="PANTHER" id="PTHR10039">
    <property type="entry name" value="AMELOGENIN"/>
    <property type="match status" value="1"/>
</dbReference>
<dbReference type="Proteomes" id="UP000807469">
    <property type="component" value="Unassembled WGS sequence"/>
</dbReference>
<organism evidence="3 4">
    <name type="scientific">Pholiota conissans</name>
    <dbReference type="NCBI Taxonomy" id="109636"/>
    <lineage>
        <taxon>Eukaryota</taxon>
        <taxon>Fungi</taxon>
        <taxon>Dikarya</taxon>
        <taxon>Basidiomycota</taxon>
        <taxon>Agaricomycotina</taxon>
        <taxon>Agaricomycetes</taxon>
        <taxon>Agaricomycetidae</taxon>
        <taxon>Agaricales</taxon>
        <taxon>Agaricineae</taxon>
        <taxon>Strophariaceae</taxon>
        <taxon>Pholiota</taxon>
    </lineage>
</organism>
<dbReference type="PANTHER" id="PTHR10039:SF14">
    <property type="entry name" value="NACHT DOMAIN-CONTAINING PROTEIN"/>
    <property type="match status" value="1"/>
</dbReference>
<dbReference type="OrthoDB" id="5967843at2759"/>
<dbReference type="SUPFAM" id="SSF52540">
    <property type="entry name" value="P-loop containing nucleoside triphosphate hydrolases"/>
    <property type="match status" value="1"/>
</dbReference>
<dbReference type="AlphaFoldDB" id="A0A9P5YSL3"/>
<comment type="caution">
    <text evidence="3">The sequence shown here is derived from an EMBL/GenBank/DDBJ whole genome shotgun (WGS) entry which is preliminary data.</text>
</comment>